<comment type="catalytic activity">
    <reaction evidence="7">
        <text>4-(phosphooxy)-L-threonine + NAD(+) = 3-amino-2-oxopropyl phosphate + CO2 + NADH</text>
        <dbReference type="Rhea" id="RHEA:32275"/>
        <dbReference type="ChEBI" id="CHEBI:16526"/>
        <dbReference type="ChEBI" id="CHEBI:57279"/>
        <dbReference type="ChEBI" id="CHEBI:57540"/>
        <dbReference type="ChEBI" id="CHEBI:57945"/>
        <dbReference type="ChEBI" id="CHEBI:58452"/>
        <dbReference type="EC" id="1.1.1.262"/>
    </reaction>
</comment>
<dbReference type="GO" id="GO:0050570">
    <property type="term" value="F:4-hydroxythreonine-4-phosphate dehydrogenase activity"/>
    <property type="evidence" value="ECO:0007669"/>
    <property type="project" value="UniProtKB-UniRule"/>
</dbReference>
<dbReference type="SUPFAM" id="SSF53659">
    <property type="entry name" value="Isocitrate/Isopropylmalate dehydrogenase-like"/>
    <property type="match status" value="1"/>
</dbReference>
<feature type="binding site" evidence="7">
    <location>
        <position position="150"/>
    </location>
    <ligand>
        <name>substrate</name>
    </ligand>
</feature>
<dbReference type="Gene3D" id="3.40.718.10">
    <property type="entry name" value="Isopropylmalate Dehydrogenase"/>
    <property type="match status" value="1"/>
</dbReference>
<dbReference type="Proteomes" id="UP000178526">
    <property type="component" value="Unassembled WGS sequence"/>
</dbReference>
<dbReference type="HAMAP" id="MF_00536">
    <property type="entry name" value="PdxA"/>
    <property type="match status" value="1"/>
</dbReference>
<dbReference type="InterPro" id="IPR037510">
    <property type="entry name" value="PdxA"/>
</dbReference>
<keyword evidence="6 7" id="KW-0664">Pyridoxine biosynthesis</keyword>
<dbReference type="NCBIfam" id="TIGR00557">
    <property type="entry name" value="pdxA"/>
    <property type="match status" value="1"/>
</dbReference>
<protein>
    <recommendedName>
        <fullName evidence="7">4-hydroxythreonine-4-phosphate dehydrogenase</fullName>
        <ecNumber evidence="7">1.1.1.262</ecNumber>
    </recommendedName>
    <alternativeName>
        <fullName evidence="7">4-(phosphohydroxy)-L-threonine dehydrogenase</fullName>
    </alternativeName>
</protein>
<comment type="pathway">
    <text evidence="7">Cofactor biosynthesis; pyridoxine 5'-phosphate biosynthesis; pyridoxine 5'-phosphate from D-erythrose 4-phosphate: step 4/5.</text>
</comment>
<dbReference type="GO" id="GO:0005737">
    <property type="term" value="C:cytoplasm"/>
    <property type="evidence" value="ECO:0007669"/>
    <property type="project" value="UniProtKB-SubCell"/>
</dbReference>
<feature type="binding site" evidence="7">
    <location>
        <position position="286"/>
    </location>
    <ligand>
        <name>substrate</name>
    </ligand>
</feature>
<feature type="binding site" evidence="7">
    <location>
        <position position="278"/>
    </location>
    <ligand>
        <name>a divalent metal cation</name>
        <dbReference type="ChEBI" id="CHEBI:60240"/>
        <note>ligand shared between dimeric partners</note>
    </ligand>
</feature>
<evidence type="ECO:0000256" key="4">
    <source>
        <dbReference type="ARBA" id="ARBA00023002"/>
    </source>
</evidence>
<dbReference type="PANTHER" id="PTHR30004">
    <property type="entry name" value="4-HYDROXYTHREONINE-4-PHOSPHATE DEHYDROGENASE"/>
    <property type="match status" value="1"/>
</dbReference>
<dbReference type="EMBL" id="MGDB01000056">
    <property type="protein sequence ID" value="OGL42109.1"/>
    <property type="molecule type" value="Genomic_DNA"/>
</dbReference>
<dbReference type="GO" id="GO:0051287">
    <property type="term" value="F:NAD binding"/>
    <property type="evidence" value="ECO:0007669"/>
    <property type="project" value="InterPro"/>
</dbReference>
<evidence type="ECO:0000313" key="8">
    <source>
        <dbReference type="EMBL" id="OGL42109.1"/>
    </source>
</evidence>
<comment type="cofactor">
    <cofactor evidence="7">
        <name>a divalent metal cation</name>
        <dbReference type="ChEBI" id="CHEBI:60240"/>
    </cofactor>
    <text evidence="7">Binds 1 divalent metal cation per subunit.</text>
</comment>
<keyword evidence="4 7" id="KW-0560">Oxidoreductase</keyword>
<organism evidence="8 9">
    <name type="scientific">Candidatus Schekmanbacteria bacterium GWA2_38_11</name>
    <dbReference type="NCBI Taxonomy" id="1817876"/>
    <lineage>
        <taxon>Bacteria</taxon>
        <taxon>Candidatus Schekmaniibacteriota</taxon>
    </lineage>
</organism>
<dbReference type="GO" id="GO:0046872">
    <property type="term" value="F:metal ion binding"/>
    <property type="evidence" value="ECO:0007669"/>
    <property type="project" value="UniProtKB-UniRule"/>
</dbReference>
<sequence length="343" mass="37358">MKAKINLKYLPIIAITMGDPNGIGPEIILKLHRDKKVRNFCLPVVIGDIAVLESYSKLLGIKSGIYSIRNSVREEVRSGKSGEIMVIDEGCFDIKDLKPGKIQAECGSAAVRYIKKAVKLALDGEIDGIATAPISKEAMNRAGFNYPGHTELLGELTRTKHFTMMFIGGELNVALVTTHMALKDVPKAIKKERVYKTIEIVNNGLKDFGIKTPKIAVCALNPHGGEGGIFGNEEEKEILPAILEAKDNGFNAEGPYSADTLFYRAAKEKFDAVISMYHDQGLIPVKIKGFGRSVNATMGLPIIRTSVDHGTAFDIAGKGVADHKSLLEALRIAGLWARKKIKD</sequence>
<comment type="function">
    <text evidence="7">Catalyzes the NAD(P)-dependent oxidation of 4-(phosphooxy)-L-threonine (HTP) into 2-amino-3-oxo-4-(phosphooxy)butyric acid which spontaneously decarboxylates to form 3-amino-2-oxopropyl phosphate (AHAP).</text>
</comment>
<dbReference type="PANTHER" id="PTHR30004:SF6">
    <property type="entry name" value="D-THREONATE 4-PHOSPHATE DEHYDROGENASE"/>
    <property type="match status" value="1"/>
</dbReference>
<comment type="similarity">
    <text evidence="7">Belongs to the PdxA family.</text>
</comment>
<evidence type="ECO:0000256" key="7">
    <source>
        <dbReference type="HAMAP-Rule" id="MF_00536"/>
    </source>
</evidence>
<comment type="miscellaneous">
    <text evidence="7">The active site is located at the dimer interface.</text>
</comment>
<keyword evidence="3 7" id="KW-0521">NADP</keyword>
<comment type="subcellular location">
    <subcellularLocation>
        <location evidence="7">Cytoplasm</location>
    </subcellularLocation>
</comment>
<dbReference type="InterPro" id="IPR005255">
    <property type="entry name" value="PdxA_fam"/>
</dbReference>
<feature type="binding site" evidence="7">
    <location>
        <position position="149"/>
    </location>
    <ligand>
        <name>substrate</name>
    </ligand>
</feature>
<dbReference type="GO" id="GO:0042823">
    <property type="term" value="P:pyridoxal phosphate biosynthetic process"/>
    <property type="evidence" value="ECO:0007669"/>
    <property type="project" value="UniProtKB-UniRule"/>
</dbReference>
<evidence type="ECO:0000256" key="3">
    <source>
        <dbReference type="ARBA" id="ARBA00022857"/>
    </source>
</evidence>
<dbReference type="UniPathway" id="UPA00244">
    <property type="reaction ID" value="UER00312"/>
</dbReference>
<accession>A0A1F7RKM2</accession>
<comment type="subunit">
    <text evidence="7">Homodimer.</text>
</comment>
<name>A0A1F7RKM2_9BACT</name>
<comment type="caution">
    <text evidence="8">The sequence shown here is derived from an EMBL/GenBank/DDBJ whole genome shotgun (WGS) entry which is preliminary data.</text>
</comment>
<feature type="binding site" evidence="7">
    <location>
        <position position="295"/>
    </location>
    <ligand>
        <name>substrate</name>
    </ligand>
</feature>
<proteinExistence type="inferred from homology"/>
<feature type="binding site" evidence="7">
    <location>
        <position position="179"/>
    </location>
    <ligand>
        <name>a divalent metal cation</name>
        <dbReference type="ChEBI" id="CHEBI:60240"/>
        <note>ligand shared between dimeric partners</note>
    </ligand>
</feature>
<evidence type="ECO:0000256" key="1">
    <source>
        <dbReference type="ARBA" id="ARBA00022490"/>
    </source>
</evidence>
<gene>
    <name evidence="7" type="primary">pdxA</name>
    <name evidence="8" type="ORF">A2042_09440</name>
</gene>
<dbReference type="GO" id="GO:0008615">
    <property type="term" value="P:pyridoxine biosynthetic process"/>
    <property type="evidence" value="ECO:0007669"/>
    <property type="project" value="UniProtKB-UniRule"/>
</dbReference>
<dbReference type="AlphaFoldDB" id="A0A1F7RKM2"/>
<evidence type="ECO:0000256" key="2">
    <source>
        <dbReference type="ARBA" id="ARBA00022723"/>
    </source>
</evidence>
<keyword evidence="5 7" id="KW-0520">NAD</keyword>
<dbReference type="Pfam" id="PF04166">
    <property type="entry name" value="PdxA"/>
    <property type="match status" value="1"/>
</dbReference>
<keyword evidence="2 7" id="KW-0479">Metal-binding</keyword>
<evidence type="ECO:0000313" key="9">
    <source>
        <dbReference type="Proteomes" id="UP000178526"/>
    </source>
</evidence>
<dbReference type="EC" id="1.1.1.262" evidence="7"/>
<evidence type="ECO:0000256" key="6">
    <source>
        <dbReference type="ARBA" id="ARBA00023096"/>
    </source>
</evidence>
<evidence type="ECO:0000256" key="5">
    <source>
        <dbReference type="ARBA" id="ARBA00023027"/>
    </source>
</evidence>
<reference evidence="8 9" key="1">
    <citation type="journal article" date="2016" name="Nat. Commun.">
        <title>Thousands of microbial genomes shed light on interconnected biogeochemical processes in an aquifer system.</title>
        <authorList>
            <person name="Anantharaman K."/>
            <person name="Brown C.T."/>
            <person name="Hug L.A."/>
            <person name="Sharon I."/>
            <person name="Castelle C.J."/>
            <person name="Probst A.J."/>
            <person name="Thomas B.C."/>
            <person name="Singh A."/>
            <person name="Wilkins M.J."/>
            <person name="Karaoz U."/>
            <person name="Brodie E.L."/>
            <person name="Williams K.H."/>
            <person name="Hubbard S.S."/>
            <person name="Banfield J.F."/>
        </authorList>
    </citation>
    <scope>NUCLEOTIDE SEQUENCE [LARGE SCALE GENOMIC DNA]</scope>
</reference>
<feature type="binding site" evidence="7">
    <location>
        <position position="304"/>
    </location>
    <ligand>
        <name>substrate</name>
    </ligand>
</feature>
<feature type="binding site" evidence="7">
    <location>
        <position position="223"/>
    </location>
    <ligand>
        <name>a divalent metal cation</name>
        <dbReference type="ChEBI" id="CHEBI:60240"/>
        <note>ligand shared between dimeric partners</note>
    </ligand>
</feature>
<keyword evidence="1 7" id="KW-0963">Cytoplasm</keyword>